<dbReference type="AlphaFoldDB" id="A0A7C9EVL7"/>
<evidence type="ECO:0000313" key="1">
    <source>
        <dbReference type="EMBL" id="MBA4680401.1"/>
    </source>
</evidence>
<name>A0A7C9EVL7_OPUST</name>
<protein>
    <submittedName>
        <fullName evidence="1">Uncharacterized protein</fullName>
    </submittedName>
</protein>
<sequence>MFLEIKHTKAANVTNSFNIDCKFSNELQNVIHPLGDNKDKQVWCKENRSHFFQPHHCSILKQSFKLNPDPLSVFFATPSFWHVVSMLDHHGHCTFRVQDKELICHSSTADGCYSSKNSCIPEQVTSKYMALQQRFVQKGNDD</sequence>
<organism evidence="1">
    <name type="scientific">Opuntia streptacantha</name>
    <name type="common">Prickly pear cactus</name>
    <name type="synonym">Opuntia cardona</name>
    <dbReference type="NCBI Taxonomy" id="393608"/>
    <lineage>
        <taxon>Eukaryota</taxon>
        <taxon>Viridiplantae</taxon>
        <taxon>Streptophyta</taxon>
        <taxon>Embryophyta</taxon>
        <taxon>Tracheophyta</taxon>
        <taxon>Spermatophyta</taxon>
        <taxon>Magnoliopsida</taxon>
        <taxon>eudicotyledons</taxon>
        <taxon>Gunneridae</taxon>
        <taxon>Pentapetalae</taxon>
        <taxon>Caryophyllales</taxon>
        <taxon>Cactineae</taxon>
        <taxon>Cactaceae</taxon>
        <taxon>Opuntioideae</taxon>
        <taxon>Opuntia</taxon>
    </lineage>
</organism>
<reference evidence="1" key="2">
    <citation type="submission" date="2020-07" db="EMBL/GenBank/DDBJ databases">
        <authorList>
            <person name="Vera ALvarez R."/>
            <person name="Arias-Moreno D.M."/>
            <person name="Jimenez-Jacinto V."/>
            <person name="Jimenez-Bremont J.F."/>
            <person name="Swaminathan K."/>
            <person name="Moose S.P."/>
            <person name="Guerrero-Gonzalez M.L."/>
            <person name="Marino-Ramirez L."/>
            <person name="Landsman D."/>
            <person name="Rodriguez-Kessler M."/>
            <person name="Delgado-Sanchez P."/>
        </authorList>
    </citation>
    <scope>NUCLEOTIDE SEQUENCE</scope>
    <source>
        <tissue evidence="1">Cladode</tissue>
    </source>
</reference>
<dbReference type="EMBL" id="GISG01286728">
    <property type="protein sequence ID" value="MBA4680402.1"/>
    <property type="molecule type" value="Transcribed_RNA"/>
</dbReference>
<reference evidence="1" key="1">
    <citation type="journal article" date="2013" name="J. Plant Res.">
        <title>Effect of fungi and light on seed germination of three Opuntia species from semiarid lands of central Mexico.</title>
        <authorList>
            <person name="Delgado-Sanchez P."/>
            <person name="Jimenez-Bremont J.F."/>
            <person name="Guerrero-Gonzalez Mde L."/>
            <person name="Flores J."/>
        </authorList>
    </citation>
    <scope>NUCLEOTIDE SEQUENCE</scope>
    <source>
        <tissue evidence="1">Cladode</tissue>
    </source>
</reference>
<proteinExistence type="predicted"/>
<dbReference type="EMBL" id="GISG01286727">
    <property type="protein sequence ID" value="MBA4680401.1"/>
    <property type="molecule type" value="Transcribed_RNA"/>
</dbReference>
<accession>A0A7C9EVL7</accession>